<evidence type="ECO:0000256" key="1">
    <source>
        <dbReference type="SAM" id="Phobius"/>
    </source>
</evidence>
<sequence>MIRSHSPRTQTGATLVIALVMLLLGTLIALGSMRSTTTETRLIGNLGEQQHARAAAESALREGERRLAAQTSLDQGSDSCTASVANHANLCILASDKYDTNTTAGTSWWSSDATSIAYLGMDGSTTFTTVPRWNAAYIAFDPADSGGNVEITDPDERSQGRGPHYYRVSAAAQADGKRLTSVLQTVTIRRYY</sequence>
<reference evidence="3 4" key="1">
    <citation type="submission" date="2013-03" db="EMBL/GenBank/DDBJ databases">
        <authorList>
            <person name="Linke B."/>
        </authorList>
    </citation>
    <scope>NUCLEOTIDE SEQUENCE [LARGE SCALE GENOMIC DNA]</scope>
    <source>
        <strain evidence="3 4">B13</strain>
    </source>
</reference>
<dbReference type="KEGG" id="pkc:PKB_0875"/>
<keyword evidence="1" id="KW-0812">Transmembrane</keyword>
<dbReference type="Pfam" id="PF14341">
    <property type="entry name" value="PilX_N"/>
    <property type="match status" value="1"/>
</dbReference>
<gene>
    <name evidence="3" type="ORF">PKB_0875</name>
</gene>
<dbReference type="eggNOG" id="COG4726">
    <property type="taxonomic scope" value="Bacteria"/>
</dbReference>
<dbReference type="InterPro" id="IPR025746">
    <property type="entry name" value="PilX_N_dom"/>
</dbReference>
<dbReference type="OrthoDB" id="6860311at2"/>
<keyword evidence="1" id="KW-0472">Membrane</keyword>
<protein>
    <recommendedName>
        <fullName evidence="2">Type 4 fimbrial biogenesis protein PilX N-terminal domain-containing protein</fullName>
    </recommendedName>
</protein>
<dbReference type="PATRIC" id="fig|1301098.3.peg.879"/>
<feature type="transmembrane region" description="Helical" evidence="1">
    <location>
        <begin position="12"/>
        <end position="33"/>
    </location>
</feature>
<dbReference type="EMBL" id="HG322950">
    <property type="protein sequence ID" value="CDF82241.1"/>
    <property type="molecule type" value="Genomic_DNA"/>
</dbReference>
<name>A0A024HBK4_PSEKB</name>
<keyword evidence="4" id="KW-1185">Reference proteome</keyword>
<dbReference type="RefSeq" id="WP_052355175.1">
    <property type="nucleotide sequence ID" value="NZ_HG322950.1"/>
</dbReference>
<dbReference type="HOGENOM" id="CLU_103317_3_1_6"/>
<evidence type="ECO:0000259" key="2">
    <source>
        <dbReference type="Pfam" id="PF14341"/>
    </source>
</evidence>
<feature type="domain" description="Type 4 fimbrial biogenesis protein PilX N-terminal" evidence="2">
    <location>
        <begin position="12"/>
        <end position="61"/>
    </location>
</feature>
<evidence type="ECO:0000313" key="4">
    <source>
        <dbReference type="Proteomes" id="UP000025241"/>
    </source>
</evidence>
<reference evidence="3 4" key="2">
    <citation type="submission" date="2014-05" db="EMBL/GenBank/DDBJ databases">
        <title>Genome sequence of the 3-chlorobenzoate degrading bacterium Pseudomonas knackmussii B13 shows multiple evidence for horizontal gene transfer.</title>
        <authorList>
            <person name="Miyazaki R."/>
            <person name="Bertelli C."/>
            <person name="Falquet L."/>
            <person name="Robinson-Rechavi M."/>
            <person name="Gharib W."/>
            <person name="Roy S."/>
            <person name="Van der Meer J.R."/>
        </authorList>
    </citation>
    <scope>NUCLEOTIDE SEQUENCE [LARGE SCALE GENOMIC DNA]</scope>
    <source>
        <strain evidence="3 4">B13</strain>
    </source>
</reference>
<evidence type="ECO:0000313" key="3">
    <source>
        <dbReference type="EMBL" id="CDF82241.1"/>
    </source>
</evidence>
<proteinExistence type="predicted"/>
<dbReference type="Proteomes" id="UP000025241">
    <property type="component" value="Chromosome I"/>
</dbReference>
<accession>A0A024HBK4</accession>
<organism evidence="3 4">
    <name type="scientific">Pseudomonas knackmussii (strain DSM 6978 / CCUG 54928 / LMG 23759 / B13)</name>
    <dbReference type="NCBI Taxonomy" id="1301098"/>
    <lineage>
        <taxon>Bacteria</taxon>
        <taxon>Pseudomonadati</taxon>
        <taxon>Pseudomonadota</taxon>
        <taxon>Gammaproteobacteria</taxon>
        <taxon>Pseudomonadales</taxon>
        <taxon>Pseudomonadaceae</taxon>
        <taxon>Pseudomonas</taxon>
    </lineage>
</organism>
<keyword evidence="1" id="KW-1133">Transmembrane helix</keyword>
<dbReference type="STRING" id="1301098.PKB_0875"/>
<dbReference type="AlphaFoldDB" id="A0A024HBK4"/>